<dbReference type="Proteomes" id="UP000231070">
    <property type="component" value="Unassembled WGS sequence"/>
</dbReference>
<accession>A0A2G9WQR5</accession>
<dbReference type="Pfam" id="PF00107">
    <property type="entry name" value="ADH_zinc_N"/>
    <property type="match status" value="1"/>
</dbReference>
<dbReference type="InterPro" id="IPR036291">
    <property type="entry name" value="NAD(P)-bd_dom_sf"/>
</dbReference>
<keyword evidence="3" id="KW-1185">Reference proteome</keyword>
<dbReference type="InterPro" id="IPR052711">
    <property type="entry name" value="Zinc_ADH-like"/>
</dbReference>
<sequence length="339" mass="36628">MKVYRQTSLGLEGLQQFDEPNPPSPAGRQVLMRVRASSLNFRDLLSLKNGIPAQYIVNAGRFPLCDGAGEVVAVGRGVTRVKPGEHVAAIFHWDWIAGPIPYSLNTYGRGTKGNDGMLAELALVDESELVLLPEHLSFEEGATLPCAGVTAWYALHGDTPLVPGEDVLVEGTGGVSVFALQFAKISGARVIATTTSPAKMETLRALGADVVIDASRGPGWYKEVLAATHGRGVDVTVEVGGPANWDDAVAATRENGRISMVGALGGRDKAMSFEFMIRGLHLHPTRVGSRLHFEQMNRAMEYHGMRPVIDRIFDFDEVPAAFEYFEHGKQAGKVVIRHG</sequence>
<feature type="domain" description="Enoyl reductase (ER)" evidence="1">
    <location>
        <begin position="10"/>
        <end position="336"/>
    </location>
</feature>
<dbReference type="PANTHER" id="PTHR45033">
    <property type="match status" value="1"/>
</dbReference>
<organism evidence="2 3">
    <name type="scientific">Pleomorphomonas carboxyditropha</name>
    <dbReference type="NCBI Taxonomy" id="2023338"/>
    <lineage>
        <taxon>Bacteria</taxon>
        <taxon>Pseudomonadati</taxon>
        <taxon>Pseudomonadota</taxon>
        <taxon>Alphaproteobacteria</taxon>
        <taxon>Hyphomicrobiales</taxon>
        <taxon>Pleomorphomonadaceae</taxon>
        <taxon>Pleomorphomonas</taxon>
    </lineage>
</organism>
<name>A0A2G9WQR5_9HYPH</name>
<evidence type="ECO:0000259" key="1">
    <source>
        <dbReference type="SMART" id="SM00829"/>
    </source>
</evidence>
<protein>
    <recommendedName>
        <fullName evidence="1">Enoyl reductase (ER) domain-containing protein</fullName>
    </recommendedName>
</protein>
<dbReference type="SUPFAM" id="SSF50129">
    <property type="entry name" value="GroES-like"/>
    <property type="match status" value="1"/>
</dbReference>
<dbReference type="AlphaFoldDB" id="A0A2G9WQR5"/>
<dbReference type="SMART" id="SM00829">
    <property type="entry name" value="PKS_ER"/>
    <property type="match status" value="1"/>
</dbReference>
<dbReference type="PANTHER" id="PTHR45033:SF2">
    <property type="entry name" value="ZINC-TYPE ALCOHOL DEHYDROGENASE-LIKE PROTEIN C1773.06C"/>
    <property type="match status" value="1"/>
</dbReference>
<dbReference type="InterPro" id="IPR013154">
    <property type="entry name" value="ADH-like_N"/>
</dbReference>
<dbReference type="Gene3D" id="3.40.50.720">
    <property type="entry name" value="NAD(P)-binding Rossmann-like Domain"/>
    <property type="match status" value="1"/>
</dbReference>
<proteinExistence type="predicted"/>
<dbReference type="InterPro" id="IPR011032">
    <property type="entry name" value="GroES-like_sf"/>
</dbReference>
<gene>
    <name evidence="2" type="ORF">CJ014_22440</name>
</gene>
<dbReference type="Gene3D" id="3.90.180.10">
    <property type="entry name" value="Medium-chain alcohol dehydrogenases, catalytic domain"/>
    <property type="match status" value="1"/>
</dbReference>
<reference evidence="2 3" key="1">
    <citation type="submission" date="2017-08" db="EMBL/GenBank/DDBJ databases">
        <title>Pleomorphomonas carboxidotrophicus sp. nov., a new mesophilic hydrogenogenic carboxidotroph.</title>
        <authorList>
            <person name="Esquivel-Elizondo S."/>
            <person name="Krajmalnik-Brown R."/>
            <person name="Maldonado J."/>
        </authorList>
    </citation>
    <scope>NUCLEOTIDE SEQUENCE [LARGE SCALE GENOMIC DNA]</scope>
    <source>
        <strain evidence="2 3">SVCO-16</strain>
    </source>
</reference>
<dbReference type="InterPro" id="IPR020843">
    <property type="entry name" value="ER"/>
</dbReference>
<dbReference type="GO" id="GO:0016491">
    <property type="term" value="F:oxidoreductase activity"/>
    <property type="evidence" value="ECO:0007669"/>
    <property type="project" value="InterPro"/>
</dbReference>
<dbReference type="InterPro" id="IPR013149">
    <property type="entry name" value="ADH-like_C"/>
</dbReference>
<dbReference type="CDD" id="cd08276">
    <property type="entry name" value="MDR7"/>
    <property type="match status" value="1"/>
</dbReference>
<evidence type="ECO:0000313" key="2">
    <source>
        <dbReference type="EMBL" id="PIO97061.1"/>
    </source>
</evidence>
<dbReference type="Pfam" id="PF08240">
    <property type="entry name" value="ADH_N"/>
    <property type="match status" value="1"/>
</dbReference>
<dbReference type="EMBL" id="NQVN01000022">
    <property type="protein sequence ID" value="PIO97061.1"/>
    <property type="molecule type" value="Genomic_DNA"/>
</dbReference>
<evidence type="ECO:0000313" key="3">
    <source>
        <dbReference type="Proteomes" id="UP000231070"/>
    </source>
</evidence>
<comment type="caution">
    <text evidence="2">The sequence shown here is derived from an EMBL/GenBank/DDBJ whole genome shotgun (WGS) entry which is preliminary data.</text>
</comment>
<dbReference type="OrthoDB" id="9790818at2"/>
<dbReference type="SUPFAM" id="SSF51735">
    <property type="entry name" value="NAD(P)-binding Rossmann-fold domains"/>
    <property type="match status" value="1"/>
</dbReference>